<dbReference type="SUPFAM" id="SSF53474">
    <property type="entry name" value="alpha/beta-Hydrolases"/>
    <property type="match status" value="1"/>
</dbReference>
<organism evidence="1 2">
    <name type="scientific">Phytophthora lilii</name>
    <dbReference type="NCBI Taxonomy" id="2077276"/>
    <lineage>
        <taxon>Eukaryota</taxon>
        <taxon>Sar</taxon>
        <taxon>Stramenopiles</taxon>
        <taxon>Oomycota</taxon>
        <taxon>Peronosporomycetes</taxon>
        <taxon>Peronosporales</taxon>
        <taxon>Peronosporaceae</taxon>
        <taxon>Phytophthora</taxon>
    </lineage>
</organism>
<proteinExistence type="predicted"/>
<reference evidence="1" key="1">
    <citation type="submission" date="2023-04" db="EMBL/GenBank/DDBJ databases">
        <title>Phytophthora lilii NBRC 32176.</title>
        <authorList>
            <person name="Ichikawa N."/>
            <person name="Sato H."/>
            <person name="Tonouchi N."/>
        </authorList>
    </citation>
    <scope>NUCLEOTIDE SEQUENCE</scope>
    <source>
        <strain evidence="1">NBRC 32176</strain>
    </source>
</reference>
<dbReference type="AlphaFoldDB" id="A0A9W6X8K1"/>
<evidence type="ECO:0000313" key="2">
    <source>
        <dbReference type="Proteomes" id="UP001165083"/>
    </source>
</evidence>
<sequence length="308" mass="34162">MPPSSSRSLREAAPAVIEADSCECKSTPRRCIFFHGLGNPNEETKLQDTPERTSKKIGRIGDHAPCCTTVKYAVLNTVDYEWTNDTLQQKFCDFSLSMSDTSDTESAVIEDTIIVTHSMGGLVMSMALATGKCRFSETTAWVSISAPMTGSMASDYIQDWCNDEFLSIGVDLLEVVGQCPVSVSRKSVSYKNEKYSRKALDDAYLVAQAAYRGNVSAVMCSNSYNGVVSAYQARLIIRGVGFPHKSKENDGLVEFQSCLGGLDPNLFGDSYENRFYRPQLNHADTAFLTHDGWFKDSQKPFKWFECLL</sequence>
<evidence type="ECO:0000313" key="1">
    <source>
        <dbReference type="EMBL" id="GMF33611.1"/>
    </source>
</evidence>
<gene>
    <name evidence="1" type="ORF">Plil01_001432600</name>
</gene>
<accession>A0A9W6X8K1</accession>
<dbReference type="Gene3D" id="3.40.50.1820">
    <property type="entry name" value="alpha/beta hydrolase"/>
    <property type="match status" value="1"/>
</dbReference>
<name>A0A9W6X8K1_9STRA</name>
<dbReference type="OrthoDB" id="95392at2759"/>
<dbReference type="InterPro" id="IPR029058">
    <property type="entry name" value="AB_hydrolase_fold"/>
</dbReference>
<dbReference type="Proteomes" id="UP001165083">
    <property type="component" value="Unassembled WGS sequence"/>
</dbReference>
<keyword evidence="2" id="KW-1185">Reference proteome</keyword>
<comment type="caution">
    <text evidence="1">The sequence shown here is derived from an EMBL/GenBank/DDBJ whole genome shotgun (WGS) entry which is preliminary data.</text>
</comment>
<dbReference type="EMBL" id="BSXW01001093">
    <property type="protein sequence ID" value="GMF33611.1"/>
    <property type="molecule type" value="Genomic_DNA"/>
</dbReference>
<dbReference type="PANTHER" id="PTHR22538">
    <property type="entry name" value="CILIA- AND FLAGELLA-ASSOCIATED PROTEIN 74"/>
    <property type="match status" value="1"/>
</dbReference>
<dbReference type="PANTHER" id="PTHR22538:SF1">
    <property type="entry name" value="VWFD DOMAIN-CONTAINING PROTEIN"/>
    <property type="match status" value="1"/>
</dbReference>
<protein>
    <submittedName>
        <fullName evidence="1">Unnamed protein product</fullName>
    </submittedName>
</protein>